<dbReference type="AlphaFoldDB" id="A0A6G6WC73"/>
<dbReference type="RefSeq" id="WP_165230552.1">
    <property type="nucleotide sequence ID" value="NZ_CP049257.1"/>
</dbReference>
<feature type="transmembrane region" description="Helical" evidence="5">
    <location>
        <begin position="124"/>
        <end position="141"/>
    </location>
</feature>
<dbReference type="GO" id="GO:0016765">
    <property type="term" value="F:transferase activity, transferring alkyl or aryl (other than methyl) groups"/>
    <property type="evidence" value="ECO:0007669"/>
    <property type="project" value="InterPro"/>
</dbReference>
<dbReference type="InterPro" id="IPR000537">
    <property type="entry name" value="UbiA_prenyltransferase"/>
</dbReference>
<evidence type="ECO:0000313" key="6">
    <source>
        <dbReference type="EMBL" id="QIG42640.1"/>
    </source>
</evidence>
<dbReference type="Proteomes" id="UP000502996">
    <property type="component" value="Chromosome"/>
</dbReference>
<evidence type="ECO:0000256" key="2">
    <source>
        <dbReference type="ARBA" id="ARBA00022692"/>
    </source>
</evidence>
<feature type="transmembrane region" description="Helical" evidence="5">
    <location>
        <begin position="284"/>
        <end position="301"/>
    </location>
</feature>
<comment type="subcellular location">
    <subcellularLocation>
        <location evidence="1">Membrane</location>
        <topology evidence="1">Multi-pass membrane protein</topology>
    </subcellularLocation>
</comment>
<protein>
    <submittedName>
        <fullName evidence="6">Decaprenyl-phosphate phosphoribosyltransferase</fullName>
        <ecNumber evidence="6">2.4.2.45</ecNumber>
    </submittedName>
</protein>
<evidence type="ECO:0000256" key="1">
    <source>
        <dbReference type="ARBA" id="ARBA00004141"/>
    </source>
</evidence>
<dbReference type="InterPro" id="IPR044878">
    <property type="entry name" value="UbiA_sf"/>
</dbReference>
<dbReference type="EMBL" id="CP049257">
    <property type="protein sequence ID" value="QIG42640.1"/>
    <property type="molecule type" value="Genomic_DNA"/>
</dbReference>
<feature type="transmembrane region" description="Helical" evidence="5">
    <location>
        <begin position="215"/>
        <end position="235"/>
    </location>
</feature>
<feature type="transmembrane region" description="Helical" evidence="5">
    <location>
        <begin position="148"/>
        <end position="168"/>
    </location>
</feature>
<accession>A0A6G6WC73</accession>
<dbReference type="GO" id="GO:0016757">
    <property type="term" value="F:glycosyltransferase activity"/>
    <property type="evidence" value="ECO:0007669"/>
    <property type="project" value="UniProtKB-KW"/>
</dbReference>
<dbReference type="NCBIfam" id="NF008978">
    <property type="entry name" value="PRK12324.1-4"/>
    <property type="match status" value="1"/>
</dbReference>
<gene>
    <name evidence="6" type="ORF">G5V58_07490</name>
</gene>
<dbReference type="KEGG" id="nano:G5V58_07490"/>
<keyword evidence="7" id="KW-1185">Reference proteome</keyword>
<proteinExistence type="predicted"/>
<keyword evidence="3 5" id="KW-1133">Transmembrane helix</keyword>
<reference evidence="6 7" key="1">
    <citation type="submission" date="2020-02" db="EMBL/GenBank/DDBJ databases">
        <title>Full genome sequence of Nocardioides sp. R-3366.</title>
        <authorList>
            <person name="Im W.-T."/>
        </authorList>
    </citation>
    <scope>NUCLEOTIDE SEQUENCE [LARGE SCALE GENOMIC DNA]</scope>
    <source>
        <strain evidence="6 7">R-3366</strain>
    </source>
</reference>
<keyword evidence="6" id="KW-0328">Glycosyltransferase</keyword>
<sequence>MVTEGAVGSAATPQRGVARALVRAARPRQWVKNLLVVAAPLAAGELGDGDVLAATVLALVGFCLASSAVYLVNDTADREADRAHPTKRFRPIASGVLPVPVAVGVAVVLGLVAVGLGLVADPNLALLLAAYLAIQVAYAFWLKHEPVLDISIVAAGFLMRAVAGGLAADLLLSQWFLLVAGFGSLFIVAGKRYSELHTLGSEAGTRRSLVRYTDTYLRFVWSTAAGATLISYSLWAFEQPTGDGVPWHTISIAPFLMGLLRYAVDVDAGTAAEPEDIVYRDRVLQLLGAVWLVTVCLGVLTT</sequence>
<dbReference type="GO" id="GO:0016020">
    <property type="term" value="C:membrane"/>
    <property type="evidence" value="ECO:0007669"/>
    <property type="project" value="UniProtKB-SubCell"/>
</dbReference>
<evidence type="ECO:0000313" key="7">
    <source>
        <dbReference type="Proteomes" id="UP000502996"/>
    </source>
</evidence>
<dbReference type="Gene3D" id="1.10.357.140">
    <property type="entry name" value="UbiA prenyltransferase"/>
    <property type="match status" value="1"/>
</dbReference>
<feature type="transmembrane region" description="Helical" evidence="5">
    <location>
        <begin position="174"/>
        <end position="194"/>
    </location>
</feature>
<evidence type="ECO:0000256" key="3">
    <source>
        <dbReference type="ARBA" id="ARBA00022989"/>
    </source>
</evidence>
<name>A0A6G6WC73_9ACTN</name>
<dbReference type="Pfam" id="PF01040">
    <property type="entry name" value="UbiA"/>
    <property type="match status" value="1"/>
</dbReference>
<evidence type="ECO:0000256" key="5">
    <source>
        <dbReference type="SAM" id="Phobius"/>
    </source>
</evidence>
<feature type="transmembrane region" description="Helical" evidence="5">
    <location>
        <begin position="247"/>
        <end position="264"/>
    </location>
</feature>
<dbReference type="EC" id="2.4.2.45" evidence="6"/>
<keyword evidence="2 5" id="KW-0812">Transmembrane</keyword>
<feature type="transmembrane region" description="Helical" evidence="5">
    <location>
        <begin position="51"/>
        <end position="72"/>
    </location>
</feature>
<dbReference type="CDD" id="cd13963">
    <property type="entry name" value="PT_UbiA_2"/>
    <property type="match status" value="1"/>
</dbReference>
<feature type="transmembrane region" description="Helical" evidence="5">
    <location>
        <begin position="92"/>
        <end position="118"/>
    </location>
</feature>
<keyword evidence="4 5" id="KW-0472">Membrane</keyword>
<keyword evidence="6" id="KW-0808">Transferase</keyword>
<organism evidence="6 7">
    <name type="scientific">Nocardioides anomalus</name>
    <dbReference type="NCBI Taxonomy" id="2712223"/>
    <lineage>
        <taxon>Bacteria</taxon>
        <taxon>Bacillati</taxon>
        <taxon>Actinomycetota</taxon>
        <taxon>Actinomycetes</taxon>
        <taxon>Propionibacteriales</taxon>
        <taxon>Nocardioidaceae</taxon>
        <taxon>Nocardioides</taxon>
    </lineage>
</organism>
<evidence type="ECO:0000256" key="4">
    <source>
        <dbReference type="ARBA" id="ARBA00023136"/>
    </source>
</evidence>